<feature type="transmembrane region" description="Helical" evidence="1">
    <location>
        <begin position="35"/>
        <end position="54"/>
    </location>
</feature>
<evidence type="ECO:0000313" key="3">
    <source>
        <dbReference type="Proteomes" id="UP001141327"/>
    </source>
</evidence>
<comment type="caution">
    <text evidence="2">The sequence shown here is derived from an EMBL/GenBank/DDBJ whole genome shotgun (WGS) entry which is preliminary data.</text>
</comment>
<evidence type="ECO:0008006" key="4">
    <source>
        <dbReference type="Google" id="ProtNLM"/>
    </source>
</evidence>
<dbReference type="Proteomes" id="UP001141327">
    <property type="component" value="Unassembled WGS sequence"/>
</dbReference>
<proteinExistence type="predicted"/>
<name>A0ABQ8UKM6_9EUKA</name>
<keyword evidence="1" id="KW-0812">Transmembrane</keyword>
<organism evidence="2 3">
    <name type="scientific">Paratrimastix pyriformis</name>
    <dbReference type="NCBI Taxonomy" id="342808"/>
    <lineage>
        <taxon>Eukaryota</taxon>
        <taxon>Metamonada</taxon>
        <taxon>Preaxostyla</taxon>
        <taxon>Paratrimastigidae</taxon>
        <taxon>Paratrimastix</taxon>
    </lineage>
</organism>
<reference evidence="2" key="1">
    <citation type="journal article" date="2022" name="bioRxiv">
        <title>Genomics of Preaxostyla Flagellates Illuminates Evolutionary Transitions and the Path Towards Mitochondrial Loss.</title>
        <authorList>
            <person name="Novak L.V.F."/>
            <person name="Treitli S.C."/>
            <person name="Pyrih J."/>
            <person name="Halakuc P."/>
            <person name="Pipaliya S.V."/>
            <person name="Vacek V."/>
            <person name="Brzon O."/>
            <person name="Soukal P."/>
            <person name="Eme L."/>
            <person name="Dacks J.B."/>
            <person name="Karnkowska A."/>
            <person name="Elias M."/>
            <person name="Hampl V."/>
        </authorList>
    </citation>
    <scope>NUCLEOTIDE SEQUENCE</scope>
    <source>
        <strain evidence="2">RCP-MX</strain>
    </source>
</reference>
<keyword evidence="1" id="KW-0472">Membrane</keyword>
<sequence length="82" mass="8999">MLSTHLICVLYPSYLCALSILSVCSPPILSYALSAHLLCVLSLSRFEFLFLVYVRASGQRFVRFSQSMDASNRSAPSSAHPG</sequence>
<keyword evidence="3" id="KW-1185">Reference proteome</keyword>
<evidence type="ECO:0000313" key="2">
    <source>
        <dbReference type="EMBL" id="KAJ4459762.1"/>
    </source>
</evidence>
<evidence type="ECO:0000256" key="1">
    <source>
        <dbReference type="SAM" id="Phobius"/>
    </source>
</evidence>
<accession>A0ABQ8UKM6</accession>
<feature type="transmembrane region" description="Helical" evidence="1">
    <location>
        <begin position="7"/>
        <end position="29"/>
    </location>
</feature>
<dbReference type="EMBL" id="JAPMOS010000017">
    <property type="protein sequence ID" value="KAJ4459762.1"/>
    <property type="molecule type" value="Genomic_DNA"/>
</dbReference>
<gene>
    <name evidence="2" type="ORF">PAPYR_4155</name>
</gene>
<keyword evidence="1" id="KW-1133">Transmembrane helix</keyword>
<protein>
    <recommendedName>
        <fullName evidence="4">Secreted protein</fullName>
    </recommendedName>
</protein>